<dbReference type="GO" id="GO:0071970">
    <property type="term" value="P:fungal-type cell wall (1-&gt;3)-beta-D-glucan biosynthetic process"/>
    <property type="evidence" value="ECO:0007669"/>
    <property type="project" value="TreeGrafter"/>
</dbReference>
<keyword evidence="4 10" id="KW-0336">GPI-anchor</keyword>
<evidence type="ECO:0000256" key="11">
    <source>
        <dbReference type="SAM" id="MobiDB-lite"/>
    </source>
</evidence>
<dbReference type="EMBL" id="CP014586">
    <property type="protein sequence ID" value="ANZ77008.1"/>
    <property type="molecule type" value="Genomic_DNA"/>
</dbReference>
<dbReference type="AlphaFoldDB" id="A0A1B2JGR3"/>
<keyword evidence="7 10" id="KW-0472">Membrane</keyword>
<dbReference type="SUPFAM" id="SSF51445">
    <property type="entry name" value="(Trans)glycosidases"/>
    <property type="match status" value="1"/>
</dbReference>
<organism evidence="12 13">
    <name type="scientific">Komagataella pastoris</name>
    <name type="common">Yeast</name>
    <name type="synonym">Pichia pastoris</name>
    <dbReference type="NCBI Taxonomy" id="4922"/>
    <lineage>
        <taxon>Eukaryota</taxon>
        <taxon>Fungi</taxon>
        <taxon>Dikarya</taxon>
        <taxon>Ascomycota</taxon>
        <taxon>Saccharomycotina</taxon>
        <taxon>Pichiomycetes</taxon>
        <taxon>Pichiales</taxon>
        <taxon>Pichiaceae</taxon>
        <taxon>Komagataella</taxon>
    </lineage>
</organism>
<accession>A0A1B2JGR3</accession>
<keyword evidence="9 10" id="KW-0449">Lipoprotein</keyword>
<dbReference type="Pfam" id="PF03198">
    <property type="entry name" value="Glyco_hydro_72"/>
    <property type="match status" value="1"/>
</dbReference>
<evidence type="ECO:0000256" key="5">
    <source>
        <dbReference type="ARBA" id="ARBA00022679"/>
    </source>
</evidence>
<reference evidence="12 13" key="1">
    <citation type="submission" date="2016-02" db="EMBL/GenBank/DDBJ databases">
        <title>Comparative genomic and transcriptomic foundation for Pichia pastoris.</title>
        <authorList>
            <person name="Love K.R."/>
            <person name="Shah K.A."/>
            <person name="Whittaker C.A."/>
            <person name="Wu J."/>
            <person name="Bartlett M.C."/>
            <person name="Ma D."/>
            <person name="Leeson R.L."/>
            <person name="Priest M."/>
            <person name="Young S.K."/>
            <person name="Love J.C."/>
        </authorList>
    </citation>
    <scope>NUCLEOTIDE SEQUENCE [LARGE SCALE GENOMIC DNA]</scope>
    <source>
        <strain evidence="12 13">ATCC 28485</strain>
    </source>
</reference>
<gene>
    <name evidence="12" type="primary">GAS3</name>
    <name evidence="12" type="ORF">ATY40_BA7504323</name>
</gene>
<evidence type="ECO:0000256" key="1">
    <source>
        <dbReference type="ARBA" id="ARBA00004196"/>
    </source>
</evidence>
<dbReference type="InterPro" id="IPR017853">
    <property type="entry name" value="GH"/>
</dbReference>
<evidence type="ECO:0000256" key="8">
    <source>
        <dbReference type="ARBA" id="ARBA00023180"/>
    </source>
</evidence>
<comment type="function">
    <text evidence="10">Splits internally a 1,3-beta-glucan molecule and transfers the newly generated reducing end (the donor) to the non-reducing end of another 1,3-beta-glucan molecule (the acceptor) forming a 1,3-beta linkage, resulting in the elongation of 1,3-beta-glucan chains in the cell wall.</text>
</comment>
<feature type="signal peptide" evidence="10">
    <location>
        <begin position="1"/>
        <end position="16"/>
    </location>
</feature>
<feature type="region of interest" description="Disordered" evidence="11">
    <location>
        <begin position="434"/>
        <end position="468"/>
    </location>
</feature>
<dbReference type="FunFam" id="3.20.20.80:FF:000032">
    <property type="entry name" value="1,3-beta-glucanosyltransferase"/>
    <property type="match status" value="1"/>
</dbReference>
<dbReference type="PANTHER" id="PTHR31468:SF4">
    <property type="entry name" value="1,3-BETA-GLUCANOSYLTRANSFERASE GAS3-RELATED"/>
    <property type="match status" value="1"/>
</dbReference>
<evidence type="ECO:0000256" key="4">
    <source>
        <dbReference type="ARBA" id="ARBA00022622"/>
    </source>
</evidence>
<dbReference type="GO" id="GO:0098552">
    <property type="term" value="C:side of membrane"/>
    <property type="evidence" value="ECO:0007669"/>
    <property type="project" value="UniProtKB-KW"/>
</dbReference>
<evidence type="ECO:0000256" key="9">
    <source>
        <dbReference type="ARBA" id="ARBA00023288"/>
    </source>
</evidence>
<evidence type="ECO:0000256" key="3">
    <source>
        <dbReference type="ARBA" id="ARBA00007528"/>
    </source>
</evidence>
<dbReference type="OrthoDB" id="421038at2759"/>
<dbReference type="PANTHER" id="PTHR31468">
    <property type="entry name" value="1,3-BETA-GLUCANOSYLTRANSFERASE GAS1"/>
    <property type="match status" value="1"/>
</dbReference>
<sequence>MKLLLPLLTLVAVAKALIPLQIKGHRFIKPAEDAREEGEVFFIKGIDYQPGGASEYTVENHVDVLSDPEACYRDAYVLQQLGINTIRVYTVDPAKDHDECMTIFNNAGIYVFLDVNSPLGNESINREDPSSSYNAGYLYRIFSVVEAFKEFPNVAGFFSGNEVINDAHSAEVSPKYIRAVQRDLHKYIEAHCDRAIPVGYSAADDIELRAATWDYLQCNIDGEDDDPSKSDFFGLNSYEWCSGISNWQSSGYARTRDTFKNTSIPIFFSEYGCNTKRPRTFDEISDGLFDGLSDVFSGGLVYEYSEEANNYGVVEISSSGDIEYLEDFSNLREQYQNAPLPEISEDDAEEPELTTCDAEGIKSLYSEFDPDFDLPELPEDAEDMLENGIEDANVGKLIDDLEARASNYTIKNADGEEIEDAVVSFADANLINSQTGLSSSTTGGSSSSTRTSTASSSSSSSTSDDGANQYQASVAGLSAAIFLMVNMLM</sequence>
<evidence type="ECO:0000256" key="2">
    <source>
        <dbReference type="ARBA" id="ARBA00004589"/>
    </source>
</evidence>
<dbReference type="GO" id="GO:0009277">
    <property type="term" value="C:fungal-type cell wall"/>
    <property type="evidence" value="ECO:0007669"/>
    <property type="project" value="UniProtKB-ARBA"/>
</dbReference>
<dbReference type="GO" id="GO:0005886">
    <property type="term" value="C:plasma membrane"/>
    <property type="evidence" value="ECO:0007669"/>
    <property type="project" value="UniProtKB-SubCell"/>
</dbReference>
<keyword evidence="8" id="KW-0325">Glycoprotein</keyword>
<feature type="chain" id="PRO_5008446318" description="1,3-beta-glucanosyltransferase" evidence="10">
    <location>
        <begin position="17"/>
        <end position="489"/>
    </location>
</feature>
<evidence type="ECO:0000256" key="6">
    <source>
        <dbReference type="ARBA" id="ARBA00022729"/>
    </source>
</evidence>
<comment type="subcellular location">
    <subcellularLocation>
        <location evidence="1">Cell envelope</location>
    </subcellularLocation>
    <subcellularLocation>
        <location evidence="10">Cell membrane</location>
        <topology evidence="10">Lipid-anchor</topology>
        <topology evidence="10">GPI-anchor</topology>
    </subcellularLocation>
    <subcellularLocation>
        <location evidence="2">Membrane</location>
        <topology evidence="2">Lipid-anchor</topology>
        <topology evidence="2">GPI-anchor</topology>
    </subcellularLocation>
</comment>
<evidence type="ECO:0000313" key="13">
    <source>
        <dbReference type="Proteomes" id="UP000094565"/>
    </source>
</evidence>
<evidence type="ECO:0000313" key="12">
    <source>
        <dbReference type="EMBL" id="ANZ77008.1"/>
    </source>
</evidence>
<comment type="similarity">
    <text evidence="3 10">Belongs to the glycosyl hydrolase 72 family.</text>
</comment>
<keyword evidence="6 10" id="KW-0732">Signal</keyword>
<dbReference type="Gene3D" id="3.20.20.80">
    <property type="entry name" value="Glycosidases"/>
    <property type="match status" value="1"/>
</dbReference>
<proteinExistence type="inferred from homology"/>
<evidence type="ECO:0000256" key="10">
    <source>
        <dbReference type="RuleBase" id="RU361209"/>
    </source>
</evidence>
<keyword evidence="5 10" id="KW-0808">Transferase</keyword>
<name>A0A1B2JGR3_PICPA</name>
<keyword evidence="13" id="KW-1185">Reference proteome</keyword>
<feature type="compositionally biased region" description="Low complexity" evidence="11">
    <location>
        <begin position="434"/>
        <end position="463"/>
    </location>
</feature>
<dbReference type="Proteomes" id="UP000094565">
    <property type="component" value="Chromosome 3"/>
</dbReference>
<dbReference type="GO" id="GO:0016740">
    <property type="term" value="F:transferase activity"/>
    <property type="evidence" value="ECO:0007669"/>
    <property type="project" value="UniProtKB-KW"/>
</dbReference>
<protein>
    <recommendedName>
        <fullName evidence="10">1,3-beta-glucanosyltransferase</fullName>
        <ecNumber evidence="10">2.4.1.-</ecNumber>
    </recommendedName>
</protein>
<dbReference type="EC" id="2.4.1.-" evidence="10"/>
<dbReference type="GO" id="GO:0031505">
    <property type="term" value="P:fungal-type cell wall organization"/>
    <property type="evidence" value="ECO:0007669"/>
    <property type="project" value="TreeGrafter"/>
</dbReference>
<evidence type="ECO:0000256" key="7">
    <source>
        <dbReference type="ARBA" id="ARBA00023136"/>
    </source>
</evidence>
<dbReference type="InterPro" id="IPR004886">
    <property type="entry name" value="Glucanosyltransferase"/>
</dbReference>